<dbReference type="PROSITE" id="PS50171">
    <property type="entry name" value="ZF_MATRIN"/>
    <property type="match status" value="1"/>
</dbReference>
<feature type="compositionally biased region" description="Basic and acidic residues" evidence="6">
    <location>
        <begin position="171"/>
        <end position="180"/>
    </location>
</feature>
<dbReference type="InterPro" id="IPR012677">
    <property type="entry name" value="Nucleotide-bd_a/b_plait_sf"/>
</dbReference>
<evidence type="ECO:0000259" key="7">
    <source>
        <dbReference type="PROSITE" id="PS50171"/>
    </source>
</evidence>
<keyword evidence="5" id="KW-0539">Nucleus</keyword>
<dbReference type="SMART" id="SM00451">
    <property type="entry name" value="ZnF_U1"/>
    <property type="match status" value="1"/>
</dbReference>
<evidence type="ECO:0000256" key="6">
    <source>
        <dbReference type="SAM" id="MobiDB-lite"/>
    </source>
</evidence>
<reference evidence="8" key="2">
    <citation type="submission" date="2025-08" db="UniProtKB">
        <authorList>
            <consortium name="Ensembl"/>
        </authorList>
    </citation>
    <scope>IDENTIFICATION</scope>
</reference>
<dbReference type="Gene3D" id="3.30.70.330">
    <property type="match status" value="1"/>
</dbReference>
<evidence type="ECO:0000313" key="9">
    <source>
        <dbReference type="Proteomes" id="UP000472263"/>
    </source>
</evidence>
<evidence type="ECO:0000256" key="1">
    <source>
        <dbReference type="ARBA" id="ARBA00004123"/>
    </source>
</evidence>
<evidence type="ECO:0000313" key="8">
    <source>
        <dbReference type="Ensembl" id="ENSMMDP00005035937.1"/>
    </source>
</evidence>
<dbReference type="SUPFAM" id="SSF54928">
    <property type="entry name" value="RNA-binding domain, RBD"/>
    <property type="match status" value="1"/>
</dbReference>
<comment type="subcellular location">
    <subcellularLocation>
        <location evidence="1">Nucleus</location>
    </subcellularLocation>
</comment>
<dbReference type="GO" id="GO:0003676">
    <property type="term" value="F:nucleic acid binding"/>
    <property type="evidence" value="ECO:0007669"/>
    <property type="project" value="InterPro"/>
</dbReference>
<accession>A0A667Z6S7</accession>
<dbReference type="AlphaFoldDB" id="A0A667Z6S7"/>
<dbReference type="InterPro" id="IPR035979">
    <property type="entry name" value="RBD_domain_sf"/>
</dbReference>
<evidence type="ECO:0000256" key="4">
    <source>
        <dbReference type="ARBA" id="ARBA00022833"/>
    </source>
</evidence>
<reference evidence="8" key="1">
    <citation type="submission" date="2019-06" db="EMBL/GenBank/DDBJ databases">
        <authorList>
            <consortium name="Wellcome Sanger Institute Data Sharing"/>
        </authorList>
    </citation>
    <scope>NUCLEOTIDE SEQUENCE [LARGE SCALE GENOMIC DNA]</scope>
</reference>
<feature type="compositionally biased region" description="Polar residues" evidence="6">
    <location>
        <begin position="158"/>
        <end position="170"/>
    </location>
</feature>
<protein>
    <recommendedName>
        <fullName evidence="7">Matrin-type domain-containing protein</fullName>
    </recommendedName>
</protein>
<proteinExistence type="predicted"/>
<dbReference type="GO" id="GO:0005634">
    <property type="term" value="C:nucleus"/>
    <property type="evidence" value="ECO:0007669"/>
    <property type="project" value="UniProtKB-SubCell"/>
</dbReference>
<feature type="compositionally biased region" description="Polar residues" evidence="6">
    <location>
        <begin position="135"/>
        <end position="146"/>
    </location>
</feature>
<dbReference type="PANTHER" id="PTHR15592">
    <property type="entry name" value="MATRIN 3/NUCLEAR PROTEIN 220-RELATED"/>
    <property type="match status" value="1"/>
</dbReference>
<evidence type="ECO:0000256" key="3">
    <source>
        <dbReference type="ARBA" id="ARBA00022771"/>
    </source>
</evidence>
<keyword evidence="2" id="KW-0479">Metal-binding</keyword>
<dbReference type="Ensembl" id="ENSMMDT00005036721.1">
    <property type="protein sequence ID" value="ENSMMDP00005035937.1"/>
    <property type="gene ID" value="ENSMMDG00005016850.1"/>
</dbReference>
<keyword evidence="9" id="KW-1185">Reference proteome</keyword>
<dbReference type="InterPro" id="IPR000690">
    <property type="entry name" value="Matrin/U1-C_Znf_C2H2"/>
</dbReference>
<feature type="region of interest" description="Disordered" evidence="6">
    <location>
        <begin position="123"/>
        <end position="218"/>
    </location>
</feature>
<dbReference type="InterPro" id="IPR003604">
    <property type="entry name" value="Matrin/U1-like-C_Znf_C2H2"/>
</dbReference>
<name>A0A667Z6S7_9TELE</name>
<feature type="domain" description="Matrin-type" evidence="7">
    <location>
        <begin position="323"/>
        <end position="354"/>
    </location>
</feature>
<sequence>MTALYVRSCCTSSTCVSVYNETCESSATLCNWDTKTNSLVVVEILILILIRFKKKKKKKKKCMKSIAGRVVHICNLPEGSCTENDVINLGLPFGKVTNYILMRSTHQNMEELVTVDEVGGEDDSIIEPDLPELAESTSCPEASTKQEMAEELVPPPTTSCSEMQESSNKASEQEKNKGNDGVETEAPVAEKAEDVLTGASPKEQTLNPVAPEVPSTDIRDFPSEEFKAALEETCLPDKVPNSGPSQELLENHVSVSEGSKTQEVAQVTETNSKGAQHKDETLKKGSLHKRLKIMHRDIVGNQDLYLSASYYIRVEFIVPRTGFYCKLCGLFYTSEDVAKTTHCRSTIHYRNLQVTKRRD</sequence>
<reference evidence="8" key="3">
    <citation type="submission" date="2025-09" db="UniProtKB">
        <authorList>
            <consortium name="Ensembl"/>
        </authorList>
    </citation>
    <scope>IDENTIFICATION</scope>
</reference>
<evidence type="ECO:0000256" key="2">
    <source>
        <dbReference type="ARBA" id="ARBA00022723"/>
    </source>
</evidence>
<feature type="compositionally biased region" description="Acidic residues" evidence="6">
    <location>
        <begin position="123"/>
        <end position="132"/>
    </location>
</feature>
<keyword evidence="3" id="KW-0863">Zinc-finger</keyword>
<keyword evidence="4" id="KW-0862">Zinc</keyword>
<dbReference type="Proteomes" id="UP000472263">
    <property type="component" value="Chromosome 1"/>
</dbReference>
<dbReference type="GeneTree" id="ENSGT01130000281808"/>
<evidence type="ECO:0000256" key="5">
    <source>
        <dbReference type="ARBA" id="ARBA00023242"/>
    </source>
</evidence>
<dbReference type="GO" id="GO:0008270">
    <property type="term" value="F:zinc ion binding"/>
    <property type="evidence" value="ECO:0007669"/>
    <property type="project" value="UniProtKB-KW"/>
</dbReference>
<organism evidence="8 9">
    <name type="scientific">Myripristis murdjan</name>
    <name type="common">pinecone soldierfish</name>
    <dbReference type="NCBI Taxonomy" id="586833"/>
    <lineage>
        <taxon>Eukaryota</taxon>
        <taxon>Metazoa</taxon>
        <taxon>Chordata</taxon>
        <taxon>Craniata</taxon>
        <taxon>Vertebrata</taxon>
        <taxon>Euteleostomi</taxon>
        <taxon>Actinopterygii</taxon>
        <taxon>Neopterygii</taxon>
        <taxon>Teleostei</taxon>
        <taxon>Neoteleostei</taxon>
        <taxon>Acanthomorphata</taxon>
        <taxon>Holocentriformes</taxon>
        <taxon>Holocentridae</taxon>
        <taxon>Myripristis</taxon>
    </lineage>
</organism>
<dbReference type="InParanoid" id="A0A667Z6S7"/>